<dbReference type="EMBL" id="FNPZ01000005">
    <property type="protein sequence ID" value="SDZ49069.1"/>
    <property type="molecule type" value="Genomic_DNA"/>
</dbReference>
<comment type="similarity">
    <text evidence="1">Belongs to the FAD-binding monooxygenase family.</text>
</comment>
<evidence type="ECO:0000256" key="5">
    <source>
        <dbReference type="SAM" id="MobiDB-lite"/>
    </source>
</evidence>
<dbReference type="STRING" id="381665.SAMN05216554_4185"/>
<reference evidence="7 8" key="1">
    <citation type="submission" date="2016-10" db="EMBL/GenBank/DDBJ databases">
        <authorList>
            <person name="de Groot N.N."/>
        </authorList>
    </citation>
    <scope>NUCLEOTIDE SEQUENCE [LARGE SCALE GENOMIC DNA]</scope>
    <source>
        <strain evidence="7 8">CGMCC 4.3491</strain>
    </source>
</reference>
<dbReference type="InterPro" id="IPR050982">
    <property type="entry name" value="Auxin_biosynth/cation_transpt"/>
</dbReference>
<dbReference type="Pfam" id="PF00743">
    <property type="entry name" value="FMO-like"/>
    <property type="match status" value="1"/>
</dbReference>
<evidence type="ECO:0000256" key="4">
    <source>
        <dbReference type="ARBA" id="ARBA00023002"/>
    </source>
</evidence>
<keyword evidence="3" id="KW-0274">FAD</keyword>
<evidence type="ECO:0000259" key="6">
    <source>
        <dbReference type="Pfam" id="PF01494"/>
    </source>
</evidence>
<dbReference type="SUPFAM" id="SSF54427">
    <property type="entry name" value="NTF2-like"/>
    <property type="match status" value="1"/>
</dbReference>
<sequence>MTDIYESAGRWLQQFETAITNRDVSLFDSLFLEKCDWRDLVAFTWNFRQFYGRTEIRDYIWTTLDDIRPSNFALDIDFVEGAVSPVEFVETETWEINFTFETAAGYADGLVNVVPDETSPVGFRADLLFTRLQGLRGHDAVWPRFGRYNHDELVEERRRKEARADYAEHDPEVLVIGGGHNGLFVAAALGRLGIDTLVVDKYDRAGDNWRNRYDALVLHQPHGMLHFPFMPFPENFPDYVAKDRMADWLDAYVAALDINLWTSAEFVHGEYDEAAKQWSAVVRRADGATRTLHPKHLVLATGGSGTPQIPNLPGLSDFAGTVSHSEGFKTGADYAGKRVLVIGAATSAHDIAFDVFNHGGQATMFQRGPVAIVDLPTANLNYGHYNARQRPTEALDKRWQSTMIEPRVRMGFKTATAIGNEADVELHRGLEAAGFKIDWHEGGWFTKYYEVAGGYYINVGASQAIIDGNIHVRQYSDIDRFVPEGVRLKSGEVLPFDAVVLATGYAKQNQILERFFGSEVAERIGEIDGFDAGGEPFRGCLRPIPGQPRLIIMESGISPGRWYTPLVALQVQAELEGIVPESFRSPDHPSQTPKEKELASH</sequence>
<dbReference type="InterPro" id="IPR036188">
    <property type="entry name" value="FAD/NAD-bd_sf"/>
</dbReference>
<dbReference type="AlphaFoldDB" id="A0A1H3TIA1"/>
<dbReference type="Pfam" id="PF01494">
    <property type="entry name" value="FAD_binding_3"/>
    <property type="match status" value="1"/>
</dbReference>
<dbReference type="InterPro" id="IPR020946">
    <property type="entry name" value="Flavin_mOase-like"/>
</dbReference>
<evidence type="ECO:0000256" key="2">
    <source>
        <dbReference type="ARBA" id="ARBA00022630"/>
    </source>
</evidence>
<organism evidence="7 8">
    <name type="scientific">Herbiconiux ginsengi</name>
    <dbReference type="NCBI Taxonomy" id="381665"/>
    <lineage>
        <taxon>Bacteria</taxon>
        <taxon>Bacillati</taxon>
        <taxon>Actinomycetota</taxon>
        <taxon>Actinomycetes</taxon>
        <taxon>Micrococcales</taxon>
        <taxon>Microbacteriaceae</taxon>
        <taxon>Herbiconiux</taxon>
    </lineage>
</organism>
<feature type="region of interest" description="Disordered" evidence="5">
    <location>
        <begin position="581"/>
        <end position="601"/>
    </location>
</feature>
<proteinExistence type="inferred from homology"/>
<evidence type="ECO:0000256" key="1">
    <source>
        <dbReference type="ARBA" id="ARBA00010139"/>
    </source>
</evidence>
<protein>
    <submittedName>
        <fullName evidence="7">Predicted flavoprotein CzcO associated with the cation diffusion facilitator CzcD</fullName>
    </submittedName>
</protein>
<dbReference type="GO" id="GO:0071949">
    <property type="term" value="F:FAD binding"/>
    <property type="evidence" value="ECO:0007669"/>
    <property type="project" value="InterPro"/>
</dbReference>
<name>A0A1H3TIA1_9MICO</name>
<evidence type="ECO:0000313" key="8">
    <source>
        <dbReference type="Proteomes" id="UP000198891"/>
    </source>
</evidence>
<dbReference type="Gene3D" id="3.50.50.60">
    <property type="entry name" value="FAD/NAD(P)-binding domain"/>
    <property type="match status" value="1"/>
</dbReference>
<evidence type="ECO:0000313" key="7">
    <source>
        <dbReference type="EMBL" id="SDZ49069.1"/>
    </source>
</evidence>
<dbReference type="SUPFAM" id="SSF51905">
    <property type="entry name" value="FAD/NAD(P)-binding domain"/>
    <property type="match status" value="2"/>
</dbReference>
<dbReference type="PANTHER" id="PTHR43539:SF68">
    <property type="entry name" value="FLAVIN-BINDING MONOOXYGENASE-LIKE PROTEIN (AFU_ORTHOLOGUE AFUA_4G09220)"/>
    <property type="match status" value="1"/>
</dbReference>
<keyword evidence="8" id="KW-1185">Reference proteome</keyword>
<keyword evidence="4" id="KW-0560">Oxidoreductase</keyword>
<keyword evidence="2" id="KW-0285">Flavoprotein</keyword>
<dbReference type="GO" id="GO:0050661">
    <property type="term" value="F:NADP binding"/>
    <property type="evidence" value="ECO:0007669"/>
    <property type="project" value="InterPro"/>
</dbReference>
<dbReference type="Proteomes" id="UP000198891">
    <property type="component" value="Unassembled WGS sequence"/>
</dbReference>
<evidence type="ECO:0000256" key="3">
    <source>
        <dbReference type="ARBA" id="ARBA00022827"/>
    </source>
</evidence>
<dbReference type="GO" id="GO:0004499">
    <property type="term" value="F:N,N-dimethylaniline monooxygenase activity"/>
    <property type="evidence" value="ECO:0007669"/>
    <property type="project" value="InterPro"/>
</dbReference>
<dbReference type="PANTHER" id="PTHR43539">
    <property type="entry name" value="FLAVIN-BINDING MONOOXYGENASE-LIKE PROTEIN (AFU_ORTHOLOGUE AFUA_4G09220)"/>
    <property type="match status" value="1"/>
</dbReference>
<dbReference type="RefSeq" id="WP_175494443.1">
    <property type="nucleotide sequence ID" value="NZ_FNPZ01000005.1"/>
</dbReference>
<feature type="domain" description="FAD-binding" evidence="6">
    <location>
        <begin position="172"/>
        <end position="208"/>
    </location>
</feature>
<gene>
    <name evidence="7" type="ORF">SAMN05216554_4185</name>
</gene>
<dbReference type="InterPro" id="IPR002938">
    <property type="entry name" value="FAD-bd"/>
</dbReference>
<dbReference type="PRINTS" id="PR00411">
    <property type="entry name" value="PNDRDTASEI"/>
</dbReference>
<accession>A0A1H3TIA1</accession>
<dbReference type="InterPro" id="IPR032710">
    <property type="entry name" value="NTF2-like_dom_sf"/>
</dbReference>